<keyword evidence="1" id="KW-0812">Transmembrane</keyword>
<dbReference type="EMBL" id="FNIX01000002">
    <property type="protein sequence ID" value="SDO38659.1"/>
    <property type="molecule type" value="Genomic_DNA"/>
</dbReference>
<dbReference type="AlphaFoldDB" id="A0A1H0J5B9"/>
<keyword evidence="1" id="KW-1133">Transmembrane helix</keyword>
<dbReference type="Proteomes" id="UP000199691">
    <property type="component" value="Unassembled WGS sequence"/>
</dbReference>
<dbReference type="STRING" id="641025.SAMN05421507_102366"/>
<protein>
    <submittedName>
        <fullName evidence="2">Uncharacterized protein</fullName>
    </submittedName>
</protein>
<reference evidence="3" key="1">
    <citation type="submission" date="2016-10" db="EMBL/GenBank/DDBJ databases">
        <authorList>
            <person name="Varghese N."/>
            <person name="Submissions S."/>
        </authorList>
    </citation>
    <scope>NUCLEOTIDE SEQUENCE [LARGE SCALE GENOMIC DNA]</scope>
    <source>
        <strain evidence="3">CGMCC 4.6609</strain>
    </source>
</reference>
<dbReference type="RefSeq" id="WP_176959644.1">
    <property type="nucleotide sequence ID" value="NZ_FNIX01000002.1"/>
</dbReference>
<evidence type="ECO:0000256" key="1">
    <source>
        <dbReference type="SAM" id="Phobius"/>
    </source>
</evidence>
<keyword evidence="3" id="KW-1185">Reference proteome</keyword>
<evidence type="ECO:0000313" key="2">
    <source>
        <dbReference type="EMBL" id="SDO38659.1"/>
    </source>
</evidence>
<feature type="transmembrane region" description="Helical" evidence="1">
    <location>
        <begin position="15"/>
        <end position="35"/>
    </location>
</feature>
<keyword evidence="1" id="KW-0472">Membrane</keyword>
<organism evidence="2 3">
    <name type="scientific">Lentzea jiangxiensis</name>
    <dbReference type="NCBI Taxonomy" id="641025"/>
    <lineage>
        <taxon>Bacteria</taxon>
        <taxon>Bacillati</taxon>
        <taxon>Actinomycetota</taxon>
        <taxon>Actinomycetes</taxon>
        <taxon>Pseudonocardiales</taxon>
        <taxon>Pseudonocardiaceae</taxon>
        <taxon>Lentzea</taxon>
    </lineage>
</organism>
<sequence length="50" mass="5331">MARGSGAAPLARRPVAVVAVLYAALVFPFAGSYGLMADELYFRMLGDDPR</sequence>
<name>A0A1H0J5B9_9PSEU</name>
<gene>
    <name evidence="2" type="ORF">SAMN05421507_102366</name>
</gene>
<accession>A0A1H0J5B9</accession>
<evidence type="ECO:0000313" key="3">
    <source>
        <dbReference type="Proteomes" id="UP000199691"/>
    </source>
</evidence>
<proteinExistence type="predicted"/>